<reference evidence="2 3" key="1">
    <citation type="journal article" date="2023" name="Plants (Basel)">
        <title>Bridging the Gap: Combining Genomics and Transcriptomics Approaches to Understand Stylosanthes scabra, an Orphan Legume from the Brazilian Caatinga.</title>
        <authorList>
            <person name="Ferreira-Neto J.R.C."/>
            <person name="da Silva M.D."/>
            <person name="Binneck E."/>
            <person name="de Melo N.F."/>
            <person name="da Silva R.H."/>
            <person name="de Melo A.L.T.M."/>
            <person name="Pandolfi V."/>
            <person name="Bustamante F.O."/>
            <person name="Brasileiro-Vidal A.C."/>
            <person name="Benko-Iseppon A.M."/>
        </authorList>
    </citation>
    <scope>NUCLEOTIDE SEQUENCE [LARGE SCALE GENOMIC DNA]</scope>
    <source>
        <tissue evidence="2">Leaves</tissue>
    </source>
</reference>
<comment type="caution">
    <text evidence="2">The sequence shown here is derived from an EMBL/GenBank/DDBJ whole genome shotgun (WGS) entry which is preliminary data.</text>
</comment>
<evidence type="ECO:0000313" key="3">
    <source>
        <dbReference type="Proteomes" id="UP001341840"/>
    </source>
</evidence>
<evidence type="ECO:0000256" key="1">
    <source>
        <dbReference type="SAM" id="MobiDB-lite"/>
    </source>
</evidence>
<protein>
    <recommendedName>
        <fullName evidence="4">RNase H type-1 domain-containing protein</fullName>
    </recommendedName>
</protein>
<evidence type="ECO:0008006" key="4">
    <source>
        <dbReference type="Google" id="ProtNLM"/>
    </source>
</evidence>
<gene>
    <name evidence="2" type="ORF">PIB30_037208</name>
</gene>
<feature type="region of interest" description="Disordered" evidence="1">
    <location>
        <begin position="1"/>
        <end position="22"/>
    </location>
</feature>
<proteinExistence type="predicted"/>
<sequence>MLLKLSDTEIQSLPPGAQSSENWMKPPTHLIKVNVDAYVSEDGVIGIGMVAIDNLGQILIAATWKRTLYVQNQEAEEHGNIDLESELDANSSSMHLSSVQAPKIGPILAPRRPNSTQGQPDWHLGAHAQCQQPKFSITLAIFSA</sequence>
<keyword evidence="3" id="KW-1185">Reference proteome</keyword>
<accession>A0ABU6YCF3</accession>
<dbReference type="EMBL" id="JASCZI010241841">
    <property type="protein sequence ID" value="MED6207601.1"/>
    <property type="molecule type" value="Genomic_DNA"/>
</dbReference>
<dbReference type="Proteomes" id="UP001341840">
    <property type="component" value="Unassembled WGS sequence"/>
</dbReference>
<name>A0ABU6YCF3_9FABA</name>
<organism evidence="2 3">
    <name type="scientific">Stylosanthes scabra</name>
    <dbReference type="NCBI Taxonomy" id="79078"/>
    <lineage>
        <taxon>Eukaryota</taxon>
        <taxon>Viridiplantae</taxon>
        <taxon>Streptophyta</taxon>
        <taxon>Embryophyta</taxon>
        <taxon>Tracheophyta</taxon>
        <taxon>Spermatophyta</taxon>
        <taxon>Magnoliopsida</taxon>
        <taxon>eudicotyledons</taxon>
        <taxon>Gunneridae</taxon>
        <taxon>Pentapetalae</taxon>
        <taxon>rosids</taxon>
        <taxon>fabids</taxon>
        <taxon>Fabales</taxon>
        <taxon>Fabaceae</taxon>
        <taxon>Papilionoideae</taxon>
        <taxon>50 kb inversion clade</taxon>
        <taxon>dalbergioids sensu lato</taxon>
        <taxon>Dalbergieae</taxon>
        <taxon>Pterocarpus clade</taxon>
        <taxon>Stylosanthes</taxon>
    </lineage>
</organism>
<evidence type="ECO:0000313" key="2">
    <source>
        <dbReference type="EMBL" id="MED6207601.1"/>
    </source>
</evidence>